<dbReference type="PROSITE" id="PS01096">
    <property type="entry name" value="PPIC_PPIASE_1"/>
    <property type="match status" value="1"/>
</dbReference>
<dbReference type="Gene3D" id="1.10.4030.10">
    <property type="entry name" value="Porin chaperone SurA, peptide-binding domain"/>
    <property type="match status" value="1"/>
</dbReference>
<dbReference type="InterPro" id="IPR023058">
    <property type="entry name" value="PPIase_PpiC_CS"/>
</dbReference>
<gene>
    <name evidence="4" type="ORF">VB248_16055</name>
</gene>
<dbReference type="PANTHER" id="PTHR47637:SF1">
    <property type="entry name" value="CHAPERONE SURA"/>
    <property type="match status" value="1"/>
</dbReference>
<keyword evidence="2 4" id="KW-0413">Isomerase</keyword>
<name>A0ABU5QD58_9BACT</name>
<dbReference type="PANTHER" id="PTHR47637">
    <property type="entry name" value="CHAPERONE SURA"/>
    <property type="match status" value="1"/>
</dbReference>
<dbReference type="PROSITE" id="PS50198">
    <property type="entry name" value="PPIC_PPIASE_2"/>
    <property type="match status" value="2"/>
</dbReference>
<evidence type="ECO:0000256" key="2">
    <source>
        <dbReference type="PROSITE-ProRule" id="PRU00278"/>
    </source>
</evidence>
<proteinExistence type="predicted"/>
<keyword evidence="2" id="KW-0697">Rotamase</keyword>
<evidence type="ECO:0000313" key="4">
    <source>
        <dbReference type="EMBL" id="MEA5140663.1"/>
    </source>
</evidence>
<dbReference type="InterPro" id="IPR046357">
    <property type="entry name" value="PPIase_dom_sf"/>
</dbReference>
<dbReference type="Proteomes" id="UP001302949">
    <property type="component" value="Unassembled WGS sequence"/>
</dbReference>
<feature type="domain" description="PpiC" evidence="3">
    <location>
        <begin position="150"/>
        <end position="251"/>
    </location>
</feature>
<dbReference type="InterPro" id="IPR000297">
    <property type="entry name" value="PPIase_PpiC"/>
</dbReference>
<evidence type="ECO:0000313" key="5">
    <source>
        <dbReference type="Proteomes" id="UP001302949"/>
    </source>
</evidence>
<evidence type="ECO:0000259" key="3">
    <source>
        <dbReference type="PROSITE" id="PS50198"/>
    </source>
</evidence>
<feature type="domain" description="PpiC" evidence="3">
    <location>
        <begin position="254"/>
        <end position="365"/>
    </location>
</feature>
<dbReference type="SUPFAM" id="SSF54534">
    <property type="entry name" value="FKBP-like"/>
    <property type="match status" value="2"/>
</dbReference>
<dbReference type="InterPro" id="IPR027304">
    <property type="entry name" value="Trigger_fact/SurA_dom_sf"/>
</dbReference>
<reference evidence="4 5" key="1">
    <citation type="submission" date="2023-12" db="EMBL/GenBank/DDBJ databases">
        <title>Novel species of the genus Arcicella isolated from rivers.</title>
        <authorList>
            <person name="Lu H."/>
        </authorList>
    </citation>
    <scope>NUCLEOTIDE SEQUENCE [LARGE SCALE GENOMIC DNA]</scope>
    <source>
        <strain evidence="4 5">KCTC 23307</strain>
    </source>
</reference>
<protein>
    <submittedName>
        <fullName evidence="4">Peptidylprolyl isomerase</fullName>
        <ecNumber evidence="4">5.2.1.8</ecNumber>
    </submittedName>
</protein>
<organism evidence="4 5">
    <name type="scientific">Arcicella rigui</name>
    <dbReference type="NCBI Taxonomy" id="797020"/>
    <lineage>
        <taxon>Bacteria</taxon>
        <taxon>Pseudomonadati</taxon>
        <taxon>Bacteroidota</taxon>
        <taxon>Cytophagia</taxon>
        <taxon>Cytophagales</taxon>
        <taxon>Flectobacillaceae</taxon>
        <taxon>Arcicella</taxon>
    </lineage>
</organism>
<dbReference type="GO" id="GO:0003755">
    <property type="term" value="F:peptidyl-prolyl cis-trans isomerase activity"/>
    <property type="evidence" value="ECO:0007669"/>
    <property type="project" value="UniProtKB-EC"/>
</dbReference>
<dbReference type="Pfam" id="PF00639">
    <property type="entry name" value="Rotamase"/>
    <property type="match status" value="2"/>
</dbReference>
<dbReference type="RefSeq" id="WP_323297816.1">
    <property type="nucleotide sequence ID" value="NZ_JAYFUM010000019.1"/>
</dbReference>
<comment type="caution">
    <text evidence="4">The sequence shown here is derived from an EMBL/GenBank/DDBJ whole genome shotgun (WGS) entry which is preliminary data.</text>
</comment>
<accession>A0ABU5QD58</accession>
<keyword evidence="5" id="KW-1185">Reference proteome</keyword>
<dbReference type="Gene3D" id="3.10.50.40">
    <property type="match status" value="2"/>
</dbReference>
<dbReference type="EMBL" id="JAYFUM010000019">
    <property type="protein sequence ID" value="MEA5140663.1"/>
    <property type="molecule type" value="Genomic_DNA"/>
</dbReference>
<dbReference type="SUPFAM" id="SSF109998">
    <property type="entry name" value="Triger factor/SurA peptide-binding domain-like"/>
    <property type="match status" value="1"/>
</dbReference>
<keyword evidence="1" id="KW-0732">Signal</keyword>
<dbReference type="EC" id="5.2.1.8" evidence="4"/>
<sequence length="427" mass="48798">MAQQKLVIDKIIAKVDNHYILQSELEAQVQQNAQQAGGPSRCQLFESLVVGKMMLAKAEIDSVIVDDKRVETELNSRMEQMEQQFGSQKNIVEAYGKTISSLKDELRAAIKEQLTTRKMQEKITSDVKITPKEIKRFYDAIPKDSLPYMPSEVEVGHIVRLAKTTKAQRQELLSRLRDYKKRVENNSDSFEELAKLYSEDIGSGKRGGDLGFAKRGQMVAPFESAALKLKPNEISDVVESEFGFHLIKLLEIRGQEYHALHILLRPDYQRLDLAEPTRFLDSIKVLIQRDTLKFENAAKLYSEDKATQDNGGMLTDQQSRSVRMALDGSMESGLYFTLDTMKVGTISAPMPYRTEDGRSAVRILYYKAKHPPHFANLEDDFQKLSSYALNRKRNNAIEKWFTTAKNDVFIYVIDEYKACNVMKINDQ</sequence>
<evidence type="ECO:0000256" key="1">
    <source>
        <dbReference type="ARBA" id="ARBA00022729"/>
    </source>
</evidence>
<dbReference type="InterPro" id="IPR050280">
    <property type="entry name" value="OMP_Chaperone_SurA"/>
</dbReference>